<keyword evidence="9" id="KW-1185">Reference proteome</keyword>
<dbReference type="SMART" id="SM00471">
    <property type="entry name" value="HDc"/>
    <property type="match status" value="1"/>
</dbReference>
<dbReference type="AlphaFoldDB" id="A0A3D8Q2A2"/>
<dbReference type="GO" id="GO:0000166">
    <property type="term" value="F:nucleotide binding"/>
    <property type="evidence" value="ECO:0007669"/>
    <property type="project" value="UniProtKB-KW"/>
</dbReference>
<dbReference type="EC" id="3.6.1.41" evidence="1"/>
<evidence type="ECO:0000256" key="4">
    <source>
        <dbReference type="ARBA" id="ARBA00022801"/>
    </source>
</evidence>
<dbReference type="PANTHER" id="PTHR35795">
    <property type="entry name" value="SLR1885 PROTEIN"/>
    <property type="match status" value="1"/>
</dbReference>
<dbReference type="SUPFAM" id="SSF109604">
    <property type="entry name" value="HD-domain/PDEase-like"/>
    <property type="match status" value="1"/>
</dbReference>
<evidence type="ECO:0000259" key="7">
    <source>
        <dbReference type="PROSITE" id="PS51831"/>
    </source>
</evidence>
<dbReference type="InterPro" id="IPR051094">
    <property type="entry name" value="Diverse_Catalytic_Enzymes"/>
</dbReference>
<evidence type="ECO:0000256" key="2">
    <source>
        <dbReference type="ARBA" id="ARBA00022723"/>
    </source>
</evidence>
<dbReference type="InterPro" id="IPR006674">
    <property type="entry name" value="HD_domain"/>
</dbReference>
<dbReference type="Proteomes" id="UP000256520">
    <property type="component" value="Unassembled WGS sequence"/>
</dbReference>
<dbReference type="GO" id="GO:0046872">
    <property type="term" value="F:metal ion binding"/>
    <property type="evidence" value="ECO:0007669"/>
    <property type="project" value="UniProtKB-KW"/>
</dbReference>
<sequence>MEKNEAINIVRPYLTKARMEHTIRVAETAVGLASKYGESVEKAELAAIFHDYAKYRSLDEMARWIRESTLPKDLLDYHHELWHGPVGSLLIEREHGITDTDIKNAIYYHTTGRANMSQFEMIIYLADYIEPGRKFPGLDEVRQMAERDLLQACFLVSKNTINYLMKKNATIYPDSFHAYNDFNRKLRFNQAFQ</sequence>
<dbReference type="PANTHER" id="PTHR35795:SF1">
    <property type="entry name" value="BIS(5'-NUCLEOSYL)-TETRAPHOSPHATASE, SYMMETRICAL"/>
    <property type="match status" value="1"/>
</dbReference>
<dbReference type="Pfam" id="PF01966">
    <property type="entry name" value="HD"/>
    <property type="match status" value="1"/>
</dbReference>
<keyword evidence="4 8" id="KW-0378">Hydrolase</keyword>
<dbReference type="InterPro" id="IPR005249">
    <property type="entry name" value="YqeK"/>
</dbReference>
<dbReference type="InterPro" id="IPR003607">
    <property type="entry name" value="HD/PDEase_dom"/>
</dbReference>
<dbReference type="EMBL" id="PIOD01000002">
    <property type="protein sequence ID" value="RDW21738.1"/>
    <property type="molecule type" value="Genomic_DNA"/>
</dbReference>
<organism evidence="8 9">
    <name type="scientific">Oceanobacillus chungangensis</name>
    <dbReference type="NCBI Taxonomy" id="1229152"/>
    <lineage>
        <taxon>Bacteria</taxon>
        <taxon>Bacillati</taxon>
        <taxon>Bacillota</taxon>
        <taxon>Bacilli</taxon>
        <taxon>Bacillales</taxon>
        <taxon>Bacillaceae</taxon>
        <taxon>Oceanobacillus</taxon>
    </lineage>
</organism>
<dbReference type="PROSITE" id="PS51831">
    <property type="entry name" value="HD"/>
    <property type="match status" value="1"/>
</dbReference>
<evidence type="ECO:0000313" key="9">
    <source>
        <dbReference type="Proteomes" id="UP000256520"/>
    </source>
</evidence>
<name>A0A3D8Q2A2_9BACI</name>
<feature type="domain" description="HD" evidence="7">
    <location>
        <begin position="18"/>
        <end position="132"/>
    </location>
</feature>
<evidence type="ECO:0000313" key="8">
    <source>
        <dbReference type="EMBL" id="RDW21738.1"/>
    </source>
</evidence>
<accession>A0A3D8Q2A2</accession>
<dbReference type="RefSeq" id="WP_115748194.1">
    <property type="nucleotide sequence ID" value="NZ_PIOD01000002.1"/>
</dbReference>
<comment type="caution">
    <text evidence="8">The sequence shown here is derived from an EMBL/GenBank/DDBJ whole genome shotgun (WGS) entry which is preliminary data.</text>
</comment>
<evidence type="ECO:0000256" key="5">
    <source>
        <dbReference type="ARBA" id="ARBA00023004"/>
    </source>
</evidence>
<dbReference type="OrthoDB" id="9782134at2"/>
<reference evidence="9" key="1">
    <citation type="submission" date="2017-11" db="EMBL/GenBank/DDBJ databases">
        <authorList>
            <person name="Zhu W."/>
        </authorList>
    </citation>
    <scope>NUCLEOTIDE SEQUENCE [LARGE SCALE GENOMIC DNA]</scope>
    <source>
        <strain evidence="9">CAU 1051</strain>
    </source>
</reference>
<evidence type="ECO:0000256" key="6">
    <source>
        <dbReference type="ARBA" id="ARBA00049417"/>
    </source>
</evidence>
<dbReference type="GO" id="GO:0008803">
    <property type="term" value="F:bis(5'-nucleosyl)-tetraphosphatase (symmetrical) activity"/>
    <property type="evidence" value="ECO:0007669"/>
    <property type="project" value="UniProtKB-EC"/>
</dbReference>
<protein>
    <recommendedName>
        <fullName evidence="1">bis(5'-nucleosyl)-tetraphosphatase (symmetrical)</fullName>
        <ecNumber evidence="1">3.6.1.41</ecNumber>
    </recommendedName>
</protein>
<dbReference type="Gene3D" id="1.10.3210.10">
    <property type="entry name" value="Hypothetical protein af1432"/>
    <property type="match status" value="1"/>
</dbReference>
<keyword evidence="2" id="KW-0479">Metal-binding</keyword>
<keyword evidence="3" id="KW-0547">Nucleotide-binding</keyword>
<comment type="catalytic activity">
    <reaction evidence="6">
        <text>P(1),P(4)-bis(5'-adenosyl) tetraphosphate + H2O = 2 ADP + 2 H(+)</text>
        <dbReference type="Rhea" id="RHEA:24252"/>
        <dbReference type="ChEBI" id="CHEBI:15377"/>
        <dbReference type="ChEBI" id="CHEBI:15378"/>
        <dbReference type="ChEBI" id="CHEBI:58141"/>
        <dbReference type="ChEBI" id="CHEBI:456216"/>
        <dbReference type="EC" id="3.6.1.41"/>
    </reaction>
</comment>
<keyword evidence="5" id="KW-0408">Iron</keyword>
<proteinExistence type="predicted"/>
<evidence type="ECO:0000256" key="3">
    <source>
        <dbReference type="ARBA" id="ARBA00022741"/>
    </source>
</evidence>
<dbReference type="NCBIfam" id="TIGR00488">
    <property type="entry name" value="bis(5'-nucleosyl)-tetraphosphatase (symmetrical) YqeK"/>
    <property type="match status" value="1"/>
</dbReference>
<evidence type="ECO:0000256" key="1">
    <source>
        <dbReference type="ARBA" id="ARBA00012506"/>
    </source>
</evidence>
<gene>
    <name evidence="8" type="ORF">CWR45_02365</name>
</gene>
<dbReference type="CDD" id="cd00077">
    <property type="entry name" value="HDc"/>
    <property type="match status" value="1"/>
</dbReference>